<protein>
    <submittedName>
        <fullName evidence="3">Uncharacterized protein</fullName>
    </submittedName>
</protein>
<organism evidence="2 3">
    <name type="scientific">Parascaris equorum</name>
    <name type="common">Equine roundworm</name>
    <dbReference type="NCBI Taxonomy" id="6256"/>
    <lineage>
        <taxon>Eukaryota</taxon>
        <taxon>Metazoa</taxon>
        <taxon>Ecdysozoa</taxon>
        <taxon>Nematoda</taxon>
        <taxon>Chromadorea</taxon>
        <taxon>Rhabditida</taxon>
        <taxon>Spirurina</taxon>
        <taxon>Ascaridomorpha</taxon>
        <taxon>Ascaridoidea</taxon>
        <taxon>Ascarididae</taxon>
        <taxon>Parascaris</taxon>
    </lineage>
</organism>
<reference evidence="3" key="1">
    <citation type="submission" date="2022-11" db="UniProtKB">
        <authorList>
            <consortium name="WormBaseParasite"/>
        </authorList>
    </citation>
    <scope>IDENTIFICATION</scope>
</reference>
<evidence type="ECO:0000313" key="2">
    <source>
        <dbReference type="Proteomes" id="UP000887564"/>
    </source>
</evidence>
<evidence type="ECO:0000313" key="3">
    <source>
        <dbReference type="WBParaSite" id="PEQ_0000238401-mRNA-1"/>
    </source>
</evidence>
<name>A0A914R6W5_PAREQ</name>
<feature type="region of interest" description="Disordered" evidence="1">
    <location>
        <begin position="27"/>
        <end position="51"/>
    </location>
</feature>
<proteinExistence type="predicted"/>
<dbReference type="AlphaFoldDB" id="A0A914R6W5"/>
<evidence type="ECO:0000256" key="1">
    <source>
        <dbReference type="SAM" id="MobiDB-lite"/>
    </source>
</evidence>
<dbReference type="WBParaSite" id="PEQ_0000238401-mRNA-1">
    <property type="protein sequence ID" value="PEQ_0000238401-mRNA-1"/>
    <property type="gene ID" value="PEQ_0000238401"/>
</dbReference>
<accession>A0A914R6W5</accession>
<keyword evidence="2" id="KW-1185">Reference proteome</keyword>
<sequence>METLISYIINVVYLCLPVSGHLKPGQASHLKPGQASHLKPGQTGHLKPGQAGHLKGGEGLCVICPDPEKKANICSSRSPKIEVGFSMALDQTGAEIAFYFPVSSEVCSLD</sequence>
<dbReference type="Proteomes" id="UP000887564">
    <property type="component" value="Unplaced"/>
</dbReference>